<name>A0ABX7MR95_9GAMM</name>
<dbReference type="RefSeq" id="WP_206644079.1">
    <property type="nucleotide sequence ID" value="NZ_CP071247.1"/>
</dbReference>
<dbReference type="Proteomes" id="UP000663555">
    <property type="component" value="Chromosome"/>
</dbReference>
<sequence>MALAESIANQGVSQIHHTVNAQTLVNPLKMERGQARTRLSPCNHGHR</sequence>
<keyword evidence="3" id="KW-1185">Reference proteome</keyword>
<protein>
    <submittedName>
        <fullName evidence="2">Uncharacterized protein</fullName>
    </submittedName>
</protein>
<feature type="region of interest" description="Disordered" evidence="1">
    <location>
        <begin position="24"/>
        <end position="47"/>
    </location>
</feature>
<proteinExistence type="predicted"/>
<gene>
    <name evidence="2" type="ORF">LPB19_00125</name>
</gene>
<evidence type="ECO:0000313" key="3">
    <source>
        <dbReference type="Proteomes" id="UP000663555"/>
    </source>
</evidence>
<reference evidence="2 3" key="1">
    <citation type="submission" date="2021-03" db="EMBL/GenBank/DDBJ databases">
        <title>Genome sequencing of Marinobacter sp. LPB0319.</title>
        <authorList>
            <person name="Kim J."/>
        </authorList>
    </citation>
    <scope>NUCLEOTIDE SEQUENCE [LARGE SCALE GENOMIC DNA]</scope>
    <source>
        <strain evidence="2 3">LPB0319</strain>
    </source>
</reference>
<accession>A0ABX7MR95</accession>
<evidence type="ECO:0000313" key="2">
    <source>
        <dbReference type="EMBL" id="QSP94872.1"/>
    </source>
</evidence>
<dbReference type="EMBL" id="CP071247">
    <property type="protein sequence ID" value="QSP94872.1"/>
    <property type="molecule type" value="Genomic_DNA"/>
</dbReference>
<organism evidence="2 3">
    <name type="scientific">Marinobacter salinisoli</name>
    <dbReference type="NCBI Taxonomy" id="2769486"/>
    <lineage>
        <taxon>Bacteria</taxon>
        <taxon>Pseudomonadati</taxon>
        <taxon>Pseudomonadota</taxon>
        <taxon>Gammaproteobacteria</taxon>
        <taxon>Pseudomonadales</taxon>
        <taxon>Marinobacteraceae</taxon>
        <taxon>Marinobacter</taxon>
    </lineage>
</organism>
<evidence type="ECO:0000256" key="1">
    <source>
        <dbReference type="SAM" id="MobiDB-lite"/>
    </source>
</evidence>